<proteinExistence type="inferred from homology"/>
<feature type="domain" description="DNA mismatch repair protein S5" evidence="7">
    <location>
        <begin position="987"/>
        <end position="1091"/>
    </location>
</feature>
<feature type="compositionally biased region" description="Polar residues" evidence="6">
    <location>
        <begin position="1186"/>
        <end position="1197"/>
    </location>
</feature>
<evidence type="ECO:0000256" key="5">
    <source>
        <dbReference type="ARBA" id="ARBA00023242"/>
    </source>
</evidence>
<dbReference type="Pfam" id="PF12816">
    <property type="entry name" value="TPR_Vps8"/>
    <property type="match status" value="1"/>
</dbReference>
<comment type="subcellular location">
    <subcellularLocation>
        <location evidence="1">Nucleus</location>
    </subcellularLocation>
</comment>
<dbReference type="PANTHER" id="PTHR10073:SF12">
    <property type="entry name" value="DNA MISMATCH REPAIR PROTEIN MLH1"/>
    <property type="match status" value="1"/>
</dbReference>
<reference evidence="8 9" key="1">
    <citation type="submission" date="2019-03" db="EMBL/GenBank/DDBJ databases">
        <title>Sequencing 23 genomes of Wallemia ichthyophaga.</title>
        <authorList>
            <person name="Gostincar C."/>
        </authorList>
    </citation>
    <scope>NUCLEOTIDE SEQUENCE [LARGE SCALE GENOMIC DNA]</scope>
    <source>
        <strain evidence="8 9">EXF-8621</strain>
    </source>
</reference>
<dbReference type="InterPro" id="IPR032189">
    <property type="entry name" value="Mlh1_C"/>
</dbReference>
<dbReference type="PROSITE" id="PS00058">
    <property type="entry name" value="DNA_MISMATCH_REPAIR_1"/>
    <property type="match status" value="1"/>
</dbReference>
<dbReference type="GO" id="GO:0061982">
    <property type="term" value="P:meiosis I cell cycle process"/>
    <property type="evidence" value="ECO:0007669"/>
    <property type="project" value="UniProtKB-ARBA"/>
</dbReference>
<evidence type="ECO:0000256" key="4">
    <source>
        <dbReference type="ARBA" id="ARBA00023204"/>
    </source>
</evidence>
<dbReference type="FunFam" id="3.30.565.10:FF:000003">
    <property type="entry name" value="DNA mismatch repair endonuclease MutL"/>
    <property type="match status" value="1"/>
</dbReference>
<dbReference type="CDD" id="cd16926">
    <property type="entry name" value="HATPase_MutL-MLH-PMS-like"/>
    <property type="match status" value="1"/>
</dbReference>
<dbReference type="InterPro" id="IPR020568">
    <property type="entry name" value="Ribosomal_Su5_D2-typ_SF"/>
</dbReference>
<dbReference type="InterPro" id="IPR014762">
    <property type="entry name" value="DNA_mismatch_repair_CS"/>
</dbReference>
<dbReference type="InterPro" id="IPR002099">
    <property type="entry name" value="MutL/Mlh/PMS"/>
</dbReference>
<evidence type="ECO:0000259" key="7">
    <source>
        <dbReference type="SMART" id="SM01340"/>
    </source>
</evidence>
<sequence length="1446" mass="163181">MSLIDPVITCNQPIEALQLALNFFMGKVGDPLTTQLPDNPTQRHSALQPYISTLLGSSTRYLQLTIKSQSLDALKYIAKLLIDASILVDSFDILYNDVFDIYQTAKRDKEFLEQLEPIVRSGQVGSIPPNVSQLLLRLYDPEHHQTRYQDLVIQLNPAELDINGVIKTTRHYKLWKAFIFVHLTALQDFTTPLLHLISIIRFSESADVEIGTLFAYLGHTLSDLVYPTQQSLDSIGGDVVSNKAKSDIYSLIFRARLHPDDDMSPSRTPDTTPSHSLSYPYMRVLLQLNARVTFAILNTGFEDGYFNEHAPISRQTIINTLLEMVYTHDLNADTIAHVEVFVASNISKYPQFILLPSSTVLRLLRGLSVEDGEESGVSHLERELAVQSLLSTFTLPSLSKIHSDLLGTFERARFYKILKSIYRARRVWAEYTRVVLSDGDITLFSDLDVAFRNGGDGLFDVFKGYVDDALKLNTEQVVALVEKHSIKPDETHKMLVRWCKDSANTVLYLKAVLEQRGDGTAMDLKHEYISLLAQRQSQEHESQDQYGVESNDICAVIDEYTFDASFLHNLFTQHKNIAAQMHLLYQEMRLVEAFECLKEKVFTESGVGTQTRALEKGAELAVKYTNTHYGDEDAERCTQIWHTIMVSAIETIQHHSLTDVLLEKVLNGLLMHTYNHNVKYSTLFSHLCNHFNTSNSVSGSHLQTPSQFRTILLMFLESIRARLEIYTVGARIMDAECAQKLKMYGEKSAQGWRVSEDYRRELEELRGYIEQSEELHDLAGQLEHQGVDWRSMFEIIHRPANAIKEMLENSLDAESTNIKVTVKDGGLKLLQIQDNGRGIDKEDLPILCERFTTSKIRNYDDLQSVSTFGFRGEALASISHVAHVAILTKRDGDSAGWKTAYSDGKQTQECSPAAGNKGTTITAHDLFFNVPLRRRALKNANEEYTKIVDVVTRYAVHYPSVSFVCKKVNANVPDISTLSKSSTPMNIKALFGPQVAKELLRFETEDTLLNYKCNGYATSTNYANCPSLKKSIENAYSALLPKGSHPFVYLSLEIPPSNLDVNVHPTKSQVHFIDEDDIIEHITDALSNKLSTCNTSKSYDVQTYLPKSKPVAQLSNASFLTSFVKPPPKSQIRTDGMTRTLDSFIPIAQTQSPAPTQSSTPVHTSTSKQTPSSTPVKRTVEDSESPRSSIKHSQSIRTPVEKIKSNKVNLSSIQKLRKSVLDDKNQDAINMVKNHTFVGFVDVSRQLVLIQHNTELIMLNYDKFALELFYQIALNQFGNMAKFELNPPPKVRTLIEIALKVEESAIVECGGSYKEVLDKIVNILISRATMLEEYFGIRISQEGNLERLPLLLKNYTPNIDALPTLLMNLGPLVNWEEEEECFDNILQQIAAFYVPSKQDNDAVRWQIQHVLFQSIAKNLVPSHDLAQNAITQVTSLPALYRIFERC</sequence>
<dbReference type="InterPro" id="IPR038973">
    <property type="entry name" value="MutL/Mlh/Pms-like"/>
</dbReference>
<dbReference type="Proteomes" id="UP000306954">
    <property type="component" value="Unassembled WGS sequence"/>
</dbReference>
<dbReference type="PANTHER" id="PTHR10073">
    <property type="entry name" value="DNA MISMATCH REPAIR PROTEIN MLH, PMS, MUTL"/>
    <property type="match status" value="1"/>
</dbReference>
<name>A0A4T0GZN8_WALIC</name>
<evidence type="ECO:0000256" key="1">
    <source>
        <dbReference type="ARBA" id="ARBA00004123"/>
    </source>
</evidence>
<dbReference type="Pfam" id="PF16413">
    <property type="entry name" value="Mlh1_C"/>
    <property type="match status" value="1"/>
</dbReference>
<organism evidence="8 9">
    <name type="scientific">Wallemia ichthyophaga</name>
    <dbReference type="NCBI Taxonomy" id="245174"/>
    <lineage>
        <taxon>Eukaryota</taxon>
        <taxon>Fungi</taxon>
        <taxon>Dikarya</taxon>
        <taxon>Basidiomycota</taxon>
        <taxon>Wallemiomycotina</taxon>
        <taxon>Wallemiomycetes</taxon>
        <taxon>Wallemiales</taxon>
        <taxon>Wallemiaceae</taxon>
        <taxon>Wallemia</taxon>
    </lineage>
</organism>
<dbReference type="GO" id="GO:0140664">
    <property type="term" value="F:ATP-dependent DNA damage sensor activity"/>
    <property type="evidence" value="ECO:0007669"/>
    <property type="project" value="InterPro"/>
</dbReference>
<dbReference type="Pfam" id="PF01119">
    <property type="entry name" value="DNA_mis_repair"/>
    <property type="match status" value="1"/>
</dbReference>
<dbReference type="SMART" id="SM01340">
    <property type="entry name" value="DNA_mis_repair"/>
    <property type="match status" value="1"/>
</dbReference>
<dbReference type="GO" id="GO:0032389">
    <property type="term" value="C:MutLalpha complex"/>
    <property type="evidence" value="ECO:0007669"/>
    <property type="project" value="TreeGrafter"/>
</dbReference>
<feature type="region of interest" description="Disordered" evidence="6">
    <location>
        <begin position="1148"/>
        <end position="1198"/>
    </location>
</feature>
<evidence type="ECO:0000256" key="3">
    <source>
        <dbReference type="ARBA" id="ARBA00022763"/>
    </source>
</evidence>
<dbReference type="GO" id="GO:0006298">
    <property type="term" value="P:mismatch repair"/>
    <property type="evidence" value="ECO:0007669"/>
    <property type="project" value="InterPro"/>
</dbReference>
<dbReference type="InterPro" id="IPR014721">
    <property type="entry name" value="Ribsml_uS5_D2-typ_fold_subgr"/>
</dbReference>
<dbReference type="InterPro" id="IPR025941">
    <property type="entry name" value="Vps8_central_dom"/>
</dbReference>
<dbReference type="GO" id="GO:0005524">
    <property type="term" value="F:ATP binding"/>
    <property type="evidence" value="ECO:0007669"/>
    <property type="project" value="InterPro"/>
</dbReference>
<gene>
    <name evidence="8" type="ORF">E3P90_00313</name>
</gene>
<dbReference type="SUPFAM" id="SSF54211">
    <property type="entry name" value="Ribosomal protein S5 domain 2-like"/>
    <property type="match status" value="1"/>
</dbReference>
<evidence type="ECO:0000313" key="9">
    <source>
        <dbReference type="Proteomes" id="UP000306954"/>
    </source>
</evidence>
<keyword evidence="5" id="KW-0539">Nucleus</keyword>
<dbReference type="Pfam" id="PF13589">
    <property type="entry name" value="HATPase_c_3"/>
    <property type="match status" value="1"/>
</dbReference>
<dbReference type="EMBL" id="SPOF01000003">
    <property type="protein sequence ID" value="TIB16674.1"/>
    <property type="molecule type" value="Genomic_DNA"/>
</dbReference>
<accession>A0A4T0GZN8</accession>
<dbReference type="Gene3D" id="3.30.565.10">
    <property type="entry name" value="Histidine kinase-like ATPase, C-terminal domain"/>
    <property type="match status" value="1"/>
</dbReference>
<feature type="compositionally biased region" description="Low complexity" evidence="6">
    <location>
        <begin position="1164"/>
        <end position="1175"/>
    </location>
</feature>
<comment type="similarity">
    <text evidence="2">Belongs to the DNA mismatch repair MutL/HexB family.</text>
</comment>
<dbReference type="NCBIfam" id="TIGR00585">
    <property type="entry name" value="mutl"/>
    <property type="match status" value="1"/>
</dbReference>
<protein>
    <recommendedName>
        <fullName evidence="7">DNA mismatch repair protein S5 domain-containing protein</fullName>
    </recommendedName>
</protein>
<keyword evidence="4" id="KW-0234">DNA repair</keyword>
<dbReference type="Gene3D" id="3.30.230.10">
    <property type="match status" value="1"/>
</dbReference>
<dbReference type="InterPro" id="IPR013507">
    <property type="entry name" value="DNA_mismatch_S5_2-like"/>
</dbReference>
<comment type="caution">
    <text evidence="8">The sequence shown here is derived from an EMBL/GenBank/DDBJ whole genome shotgun (WGS) entry which is preliminary data.</text>
</comment>
<keyword evidence="3" id="KW-0227">DNA damage</keyword>
<dbReference type="GO" id="GO:0016887">
    <property type="term" value="F:ATP hydrolysis activity"/>
    <property type="evidence" value="ECO:0007669"/>
    <property type="project" value="InterPro"/>
</dbReference>
<dbReference type="SUPFAM" id="SSF55874">
    <property type="entry name" value="ATPase domain of HSP90 chaperone/DNA topoisomerase II/histidine kinase"/>
    <property type="match status" value="1"/>
</dbReference>
<evidence type="ECO:0000256" key="2">
    <source>
        <dbReference type="ARBA" id="ARBA00006082"/>
    </source>
</evidence>
<dbReference type="GO" id="GO:0030983">
    <property type="term" value="F:mismatched DNA binding"/>
    <property type="evidence" value="ECO:0007669"/>
    <property type="project" value="InterPro"/>
</dbReference>
<evidence type="ECO:0000256" key="6">
    <source>
        <dbReference type="SAM" id="MobiDB-lite"/>
    </source>
</evidence>
<evidence type="ECO:0000313" key="8">
    <source>
        <dbReference type="EMBL" id="TIB16674.1"/>
    </source>
</evidence>
<dbReference type="InterPro" id="IPR036890">
    <property type="entry name" value="HATPase_C_sf"/>
</dbReference>
<feature type="compositionally biased region" description="Polar residues" evidence="6">
    <location>
        <begin position="1148"/>
        <end position="1163"/>
    </location>
</feature>